<dbReference type="GO" id="GO:0008855">
    <property type="term" value="F:exodeoxyribonuclease VII activity"/>
    <property type="evidence" value="ECO:0007669"/>
    <property type="project" value="InterPro"/>
</dbReference>
<comment type="caution">
    <text evidence="27">The sequence shown here is derived from an EMBL/GenBank/DDBJ whole genome shotgun (WGS) entry which is preliminary data.</text>
</comment>
<dbReference type="CDD" id="cd07983">
    <property type="entry name" value="LPLAT_DUF374-like"/>
    <property type="match status" value="1"/>
</dbReference>
<dbReference type="GO" id="GO:0008661">
    <property type="term" value="F:1-deoxy-D-xylulose-5-phosphate synthase activity"/>
    <property type="evidence" value="ECO:0007669"/>
    <property type="project" value="UniProtKB-EC"/>
</dbReference>
<dbReference type="GO" id="GO:0008837">
    <property type="term" value="F:diaminopimelate epimerase activity"/>
    <property type="evidence" value="ECO:0007669"/>
    <property type="project" value="InterPro"/>
</dbReference>
<dbReference type="HAMAP" id="MF_00337">
    <property type="entry name" value="Exonuc_7_S"/>
    <property type="match status" value="1"/>
</dbReference>
<dbReference type="PROSITE" id="PS00444">
    <property type="entry name" value="POLYPRENYL_SYNTHASE_2"/>
    <property type="match status" value="1"/>
</dbReference>
<dbReference type="EMBL" id="CAMXCT030000001">
    <property type="protein sequence ID" value="CAL4758890.1"/>
    <property type="molecule type" value="Genomic_DNA"/>
</dbReference>
<evidence type="ECO:0000256" key="7">
    <source>
        <dbReference type="ARBA" id="ARBA00011738"/>
    </source>
</evidence>
<dbReference type="CDD" id="cd04489">
    <property type="entry name" value="ExoVII_LU_OBF"/>
    <property type="match status" value="1"/>
</dbReference>
<dbReference type="GO" id="GO:0046872">
    <property type="term" value="F:metal ion binding"/>
    <property type="evidence" value="ECO:0007669"/>
    <property type="project" value="UniProtKB-KW"/>
</dbReference>
<dbReference type="Pfam" id="PF02609">
    <property type="entry name" value="Exonuc_VII_S"/>
    <property type="match status" value="1"/>
</dbReference>
<evidence type="ECO:0000256" key="18">
    <source>
        <dbReference type="ARBA" id="ARBA00022857"/>
    </source>
</evidence>
<dbReference type="Pfam" id="PF02780">
    <property type="entry name" value="Transketolase_C"/>
    <property type="match status" value="1"/>
</dbReference>
<dbReference type="InterPro" id="IPR033749">
    <property type="entry name" value="Polyprenyl_synt_CS"/>
</dbReference>
<evidence type="ECO:0000256" key="8">
    <source>
        <dbReference type="ARBA" id="ARBA00013150"/>
    </source>
</evidence>
<dbReference type="InterPro" id="IPR009014">
    <property type="entry name" value="Transketo_C/PFOR_II"/>
</dbReference>
<comment type="similarity">
    <text evidence="4">Belongs to the FPP/GGPP synthase family.</text>
</comment>
<dbReference type="Pfam" id="PF02601">
    <property type="entry name" value="Exonuc_VII_L"/>
    <property type="match status" value="1"/>
</dbReference>
<dbReference type="SUPFAM" id="SSF54506">
    <property type="entry name" value="Diaminopimelate epimerase-like"/>
    <property type="match status" value="2"/>
</dbReference>
<dbReference type="Proteomes" id="UP001152797">
    <property type="component" value="Unassembled WGS sequence"/>
</dbReference>
<reference evidence="27" key="1">
    <citation type="submission" date="2022-10" db="EMBL/GenBank/DDBJ databases">
        <authorList>
            <person name="Chen Y."/>
            <person name="Dougan E. K."/>
            <person name="Chan C."/>
            <person name="Rhodes N."/>
            <person name="Thang M."/>
        </authorList>
    </citation>
    <scope>NUCLEOTIDE SEQUENCE</scope>
</reference>
<evidence type="ECO:0000256" key="23">
    <source>
        <dbReference type="ARBA" id="ARBA00023052"/>
    </source>
</evidence>
<dbReference type="GO" id="GO:0009318">
    <property type="term" value="C:exodeoxyribonuclease VII complex"/>
    <property type="evidence" value="ECO:0007669"/>
    <property type="project" value="InterPro"/>
</dbReference>
<evidence type="ECO:0000256" key="9">
    <source>
        <dbReference type="ARBA" id="ARBA00022490"/>
    </source>
</evidence>
<dbReference type="NCBIfam" id="TIGR00237">
    <property type="entry name" value="xseA"/>
    <property type="match status" value="1"/>
</dbReference>
<evidence type="ECO:0000256" key="17">
    <source>
        <dbReference type="ARBA" id="ARBA00022842"/>
    </source>
</evidence>
<evidence type="ECO:0000256" key="5">
    <source>
        <dbReference type="ARBA" id="ARBA00010995"/>
    </source>
</evidence>
<keyword evidence="14" id="KW-0418">Kinase</keyword>
<feature type="domain" description="Rieske" evidence="26">
    <location>
        <begin position="5"/>
        <end position="99"/>
    </location>
</feature>
<evidence type="ECO:0000256" key="2">
    <source>
        <dbReference type="ARBA" id="ARBA00001964"/>
    </source>
</evidence>
<dbReference type="HAMAP" id="MF_00361">
    <property type="entry name" value="NAD_kinase"/>
    <property type="match status" value="1"/>
</dbReference>
<evidence type="ECO:0000313" key="27">
    <source>
        <dbReference type="EMBL" id="CAI3971578.1"/>
    </source>
</evidence>
<dbReference type="Pfam" id="PF13742">
    <property type="entry name" value="tRNA_anti_2"/>
    <property type="match status" value="1"/>
</dbReference>
<evidence type="ECO:0000256" key="13">
    <source>
        <dbReference type="ARBA" id="ARBA00022723"/>
    </source>
</evidence>
<dbReference type="GO" id="GO:0009089">
    <property type="term" value="P:lysine biosynthetic process via diaminopimelate"/>
    <property type="evidence" value="ECO:0007669"/>
    <property type="project" value="InterPro"/>
</dbReference>
<evidence type="ECO:0000256" key="20">
    <source>
        <dbReference type="ARBA" id="ARBA00023004"/>
    </source>
</evidence>
<evidence type="ECO:0000259" key="26">
    <source>
        <dbReference type="PROSITE" id="PS51296"/>
    </source>
</evidence>
<evidence type="ECO:0000313" key="29">
    <source>
        <dbReference type="Proteomes" id="UP001152797"/>
    </source>
</evidence>
<dbReference type="Gene3D" id="1.10.600.10">
    <property type="entry name" value="Farnesyl Diphosphate Synthase"/>
    <property type="match status" value="1"/>
</dbReference>
<dbReference type="EC" id="2.2.1.7" evidence="8"/>
<dbReference type="EMBL" id="CAMXCT020000001">
    <property type="protein sequence ID" value="CAL1124953.1"/>
    <property type="molecule type" value="Genomic_DNA"/>
</dbReference>
<feature type="region of interest" description="Disordered" evidence="25">
    <location>
        <begin position="1088"/>
        <end position="1134"/>
    </location>
</feature>
<dbReference type="InterPro" id="IPR018510">
    <property type="entry name" value="DAP_epimerase_AS"/>
</dbReference>
<evidence type="ECO:0000256" key="16">
    <source>
        <dbReference type="ARBA" id="ARBA00022839"/>
    </source>
</evidence>
<reference evidence="28 29" key="2">
    <citation type="submission" date="2024-05" db="EMBL/GenBank/DDBJ databases">
        <authorList>
            <person name="Chen Y."/>
            <person name="Shah S."/>
            <person name="Dougan E. K."/>
            <person name="Thang M."/>
            <person name="Chan C."/>
        </authorList>
    </citation>
    <scope>NUCLEOTIDE SEQUENCE [LARGE SCALE GENOMIC DNA]</scope>
</reference>
<dbReference type="Pfam" id="PF00348">
    <property type="entry name" value="polyprenyl_synt"/>
    <property type="match status" value="1"/>
</dbReference>
<dbReference type="InterPro" id="IPR053378">
    <property type="entry name" value="Prenyl_diphosphate_synthase"/>
</dbReference>
<keyword evidence="10" id="KW-0808">Transferase</keyword>
<dbReference type="OrthoDB" id="10266385at2759"/>
<feature type="compositionally biased region" description="Basic and acidic residues" evidence="25">
    <location>
        <begin position="2472"/>
        <end position="2483"/>
    </location>
</feature>
<dbReference type="Gene3D" id="3.40.50.970">
    <property type="match status" value="2"/>
</dbReference>
<dbReference type="PROSITE" id="PS01326">
    <property type="entry name" value="DAP_EPIMERASE"/>
    <property type="match status" value="1"/>
</dbReference>
<dbReference type="NCBIfam" id="TIGR00204">
    <property type="entry name" value="dxs"/>
    <property type="match status" value="1"/>
</dbReference>
<evidence type="ECO:0000256" key="12">
    <source>
        <dbReference type="ARBA" id="ARBA00022722"/>
    </source>
</evidence>
<dbReference type="Gene3D" id="3.40.50.920">
    <property type="match status" value="1"/>
</dbReference>
<dbReference type="GO" id="GO:0003676">
    <property type="term" value="F:nucleic acid binding"/>
    <property type="evidence" value="ECO:0007669"/>
    <property type="project" value="InterPro"/>
</dbReference>
<dbReference type="Gene3D" id="1.10.287.1040">
    <property type="entry name" value="Exonuclease VII, small subunit"/>
    <property type="match status" value="1"/>
</dbReference>
<dbReference type="PROSITE" id="PS00723">
    <property type="entry name" value="POLYPRENYL_SYNTHASE_1"/>
    <property type="match status" value="1"/>
</dbReference>
<feature type="region of interest" description="Disordered" evidence="25">
    <location>
        <begin position="2469"/>
        <end position="2488"/>
    </location>
</feature>
<keyword evidence="24" id="KW-0414">Isoprene biosynthesis</keyword>
<sequence>MSDFVTVTKVDSIPEGQGAAFEVNGRMVAVFRENNQWFAIDSICPHQGASLADGEVCDGAVACPWHAWRFDIRDGTWRDNPRLKVDAFEVRVVGDDVQVKVLAVKIADRHKGVGGDGLILICPSEVADARMRMFNADGSEAEMCGNGIRCVAKYVYDHEICRQKELRIETGAGVLTLEVHVDESTGLVDQVRVDMGPPILKPAEVPTTLAATSDKGAVDAPLEVAGEQLAVTCVSMGNPHCITYVDQVTDDHVFRLGPLVEKHAVFPNRVNAEFIEVMSPSEVRMRVWERGSGETQACGTGACAVCVAGVLSGRTQRKLTVHLLGGDLQLEWADDDHVYMTGPAEEVRKPPTVKIRSPMLFKFAGLFASTSVSAWMRTLEYRAQLYDRAVDPADPRCSGQKIYLFWHEYILFPLHLRGHCNLAMLLSRHSDAEILSYVARHLGFECVRGSTNRGGVAALRELLRKSESMHLAITPDGPRGPRRVLSQGPIFLASRLGIPLVLMGMGYHNPWRVGSWDRFAIPRPFSRGRALLSPEIYLPPKLDRDGIEHYRLQVERMLNRLTEEAEAWAETGTRREGDIVGHPATAPLACQRIDVEEPLAGLMSQLGLFQQQDDGRGVLSVSELTAAIKELLEGVFPDVWVSGEISNFSRPQSGHCYLTLKDSDSQIRAVMWRGTASRVRFDLHDGLEVVCHGHLDVYAPRGSYQLVVEQIEPRGMGALELALRQLKAKLEAEGLFDPAHKKSLPRFPRTVAVVTSPTGAAIRDFLEVLRRRWRGANVVVIPVRVQGEGSAKEIAEGIELANRLSHPQIDCLVVGRGGGSLEDLWAFNEEPVVRAIFASRLPVVSAVGHEIDVTLADLVADVRALTPSEAAERVVPSSDDLEQLLARHQRALVAALRGRASLARSRLDALASSRVFRRPAQRVHDMAQRLDELASRASRAIRHRAKYSEGRLDAISSQLESLSPKAVLERGYSITRVAEDDRVVRDAEELSSGQKLITQLAHGGVRSVVDEVRPEGSEEESVDFEDALEKLEAIVNDLEEGQIGLTDAMTRYEEGVKLLRNCYAMLQRAERKIELLTRVNADDEAECEPFDDEASLELAQQEQPRTSRRRAATKAKKKATRKANDDLGPMDTAPSLAESLGSLRRTIDAALDKYTAPADGWPETLREAMRYSLLADGKRLRSVLVLLAAKAAGGSPEAALPAACAVEMVHTYSLIHDDLPAMDDDDLRRGKPTNHKVYGEAMAILAGDALLTRAFEVMASDVKPAEVAARCTARLAGAAGPSGMVGGQVDDLQGEKCEGHLDQLHSIHRRKTGALLSVSLELGALIAEADQTTHDALASYGEKLGLAFQITDDLLDVQGEEGTVGKRVGKDSERGKMTFPALLGVEESRKRARRLIDEAVDVVAPFGASLLSQIDSPHDLQSLSIEELDQLAAEMRHSLCELVNSRTAHFASNLGVVELCLALHTSFDFSRDRLIWDTGHQIYPHKMITGRFHEFGTMRTKGGLMGYPNPRESEYDLFMTGHAGCSVSTALGLKAGDDLMPGNEDRHSVAVIGDGAFPSGIVFEALNNAAELNKRFLIVLNDNKMSICPRVGGVAAYLDRLRVNPMYTGLKTEVQKVLHNLPVLGDPVERWLQHAKASVKAGLFGGMLFEELGIRYIGPVDGHNIAQLRKYLELVKDADGPVLLHVVTEKGHGFKPAAEDPVFFHTPPQFEHDADGIISIKKSSTQAYTNVASASIRERMLADPRVTVMTAAMCQGNNLEAIREEIPERFFDTGICESHAVAFAAGQAKVGMRPIVDIYSTFLQRSFDQVFQEVALQNLPVTFMLDRAGLTGPDGPTHHGMFDLGYMRLFPNMVVMAPGDAADLPRMLEFALSHDSPCSMRYPKTAAATVERDVAPIELGRSEVITHGEDGTIVACGTLLPTCVEAAQKLARQGINVGVVNARFVKPLDKETLLPLIENSPFVLTVEEAALMGGFGSAVLEAAVEAGLDTRGIKRLGIPDHFVEHGERGELLADLGLDVEGIVTSALEMAERNLALKGTKHRQDRRLKVIVLGSGDRPNVTASADRIREIIEQYADIVVWDLEFSQELSGIEADLVVVLGGDGSILRAVGQMGYEQRPLIGVNLGKLGFLADLSPDELHAVLPSLQNGKLKVVDHLMFECRLYRGGKVIAEHLGLNETVIRAGAPFSILDVNLYVDAKLVTTYSCDGLIISTPVGSTAHSLSAGGPILRKSLQAFVISPISPHTLTNRPVVDSADWEYRLEMASSEGNAAVVVDGREFGTMLPADQVSVVRAPTSFKLIDVEGHNYYRTLREKLGWGGRVISRDAQQMSIPPLSKSCGAFLAALCLLPVLSAAADDEAKQKYLLRYKFAPGETFRWEVEHLATVRNTVAGTTQTAETKTKSIKVWEVTKVNDDGNATFTHLVSSVDMLQKLTGRQEVRYNSETDKKPPVGFEQVAEDVGVPLSEITINSRGETVKREEKRDRPQPSSGQITILLPEDEVAVGDVWKQPYTEKVAHQDGRVKEVKTQQRFKLEEVSNGVAKISVATQILTPIHDPVIEAQLVQRETAGTVRFDIEKGLILSQRMDLDKRVHGSQGEASLMHYVTRFTEEYLGDEAKTARRAAGPEPPPGLNVK</sequence>
<dbReference type="PROSITE" id="PS51296">
    <property type="entry name" value="RIESKE"/>
    <property type="match status" value="1"/>
</dbReference>
<gene>
    <name evidence="27" type="ORF">C1SCF055_LOCUS168</name>
</gene>
<dbReference type="InterPro" id="IPR017941">
    <property type="entry name" value="Rieske_2Fe-2S"/>
</dbReference>
<comment type="similarity">
    <text evidence="5">Belongs to the NAD kinase family.</text>
</comment>
<feature type="region of interest" description="Disordered" evidence="25">
    <location>
        <begin position="2613"/>
        <end position="2632"/>
    </location>
</feature>
<dbReference type="CDD" id="cd07033">
    <property type="entry name" value="TPP_PYR_DXS_TK_like"/>
    <property type="match status" value="1"/>
</dbReference>
<evidence type="ECO:0000256" key="15">
    <source>
        <dbReference type="ARBA" id="ARBA00022801"/>
    </source>
</evidence>
<dbReference type="InterPro" id="IPR020826">
    <property type="entry name" value="Transketolase_BS"/>
</dbReference>
<dbReference type="SUPFAM" id="SSF52922">
    <property type="entry name" value="TK C-terminal domain-like"/>
    <property type="match status" value="1"/>
</dbReference>
<evidence type="ECO:0000256" key="10">
    <source>
        <dbReference type="ARBA" id="ARBA00022679"/>
    </source>
</evidence>
<keyword evidence="21" id="KW-0411">Iron-sulfur</keyword>
<dbReference type="Pfam" id="PF01513">
    <property type="entry name" value="NAD_kinase"/>
    <property type="match status" value="1"/>
</dbReference>
<dbReference type="Pfam" id="PF00355">
    <property type="entry name" value="Rieske"/>
    <property type="match status" value="1"/>
</dbReference>
<protein>
    <recommendedName>
        <fullName evidence="8">1-deoxy-D-xylulose-5-phosphate synthase</fullName>
        <ecNumber evidence="8">2.2.1.7</ecNumber>
    </recommendedName>
</protein>
<dbReference type="InterPro" id="IPR029061">
    <property type="entry name" value="THDP-binding"/>
</dbReference>
<dbReference type="GO" id="GO:0016114">
    <property type="term" value="P:terpenoid biosynthetic process"/>
    <property type="evidence" value="ECO:0007669"/>
    <property type="project" value="InterPro"/>
</dbReference>
<organism evidence="27">
    <name type="scientific">Cladocopium goreaui</name>
    <dbReference type="NCBI Taxonomy" id="2562237"/>
    <lineage>
        <taxon>Eukaryota</taxon>
        <taxon>Sar</taxon>
        <taxon>Alveolata</taxon>
        <taxon>Dinophyceae</taxon>
        <taxon>Suessiales</taxon>
        <taxon>Symbiodiniaceae</taxon>
        <taxon>Cladocopium</taxon>
    </lineage>
</organism>
<dbReference type="GO" id="GO:0019674">
    <property type="term" value="P:NAD+ metabolic process"/>
    <property type="evidence" value="ECO:0007669"/>
    <property type="project" value="InterPro"/>
</dbReference>
<keyword evidence="9" id="KW-0963">Cytoplasm</keyword>
<dbReference type="SUPFAM" id="SSF52518">
    <property type="entry name" value="Thiamin diphosphate-binding fold (THDP-binding)"/>
    <property type="match status" value="2"/>
</dbReference>
<keyword evidence="29" id="KW-1185">Reference proteome</keyword>
<keyword evidence="22" id="KW-0520">NAD</keyword>
<dbReference type="NCBIfam" id="NF045485">
    <property type="entry name" value="FPPsyn"/>
    <property type="match status" value="1"/>
</dbReference>
<dbReference type="InterPro" id="IPR033248">
    <property type="entry name" value="Transketolase_C"/>
</dbReference>
<feature type="compositionally biased region" description="Pro residues" evidence="25">
    <location>
        <begin position="2623"/>
        <end position="2632"/>
    </location>
</feature>
<dbReference type="GO" id="GO:0009228">
    <property type="term" value="P:thiamine biosynthetic process"/>
    <property type="evidence" value="ECO:0007669"/>
    <property type="project" value="UniProtKB-KW"/>
</dbReference>
<evidence type="ECO:0000256" key="3">
    <source>
        <dbReference type="ARBA" id="ARBA00004980"/>
    </source>
</evidence>
<dbReference type="NCBIfam" id="NF003933">
    <property type="entry name" value="PRK05444.2-2"/>
    <property type="match status" value="1"/>
</dbReference>
<dbReference type="InterPro" id="IPR017437">
    <property type="entry name" value="ATP-NAD_kinase_PpnK-typ_C"/>
</dbReference>
<dbReference type="PROSITE" id="PS00802">
    <property type="entry name" value="TRANSKETOLASE_2"/>
    <property type="match status" value="1"/>
</dbReference>
<evidence type="ECO:0000256" key="22">
    <source>
        <dbReference type="ARBA" id="ARBA00023027"/>
    </source>
</evidence>
<evidence type="ECO:0000256" key="6">
    <source>
        <dbReference type="ARBA" id="ARBA00011081"/>
    </source>
</evidence>
<dbReference type="FunFam" id="1.10.600.10:FF:000001">
    <property type="entry name" value="Geranylgeranyl diphosphate synthase"/>
    <property type="match status" value="1"/>
</dbReference>
<dbReference type="InterPro" id="IPR001653">
    <property type="entry name" value="DAP_epimerase_DapF"/>
</dbReference>
<evidence type="ECO:0000313" key="28">
    <source>
        <dbReference type="EMBL" id="CAL4758890.1"/>
    </source>
</evidence>
<dbReference type="SFLD" id="SFLDS00005">
    <property type="entry name" value="Isoprenoid_Synthase_Type_I"/>
    <property type="match status" value="1"/>
</dbReference>
<dbReference type="InterPro" id="IPR020579">
    <property type="entry name" value="Exonuc_VII_lsu_C"/>
</dbReference>
<keyword evidence="19" id="KW-0784">Thiamine biosynthesis</keyword>
<dbReference type="InterPro" id="IPR007172">
    <property type="entry name" value="DUF374"/>
</dbReference>
<dbReference type="Pfam" id="PF20143">
    <property type="entry name" value="NAD_kinase_C"/>
    <property type="match status" value="1"/>
</dbReference>
<dbReference type="Gene3D" id="3.40.50.10330">
    <property type="entry name" value="Probable inorganic polyphosphate/atp-NAD kinase, domain 1"/>
    <property type="match status" value="1"/>
</dbReference>
<dbReference type="GO" id="GO:0019288">
    <property type="term" value="P:isopentenyl diphosphate biosynthetic process, methylerythritol 4-phosphate pathway"/>
    <property type="evidence" value="ECO:0007669"/>
    <property type="project" value="TreeGrafter"/>
</dbReference>
<evidence type="ECO:0000256" key="19">
    <source>
        <dbReference type="ARBA" id="ARBA00022977"/>
    </source>
</evidence>
<dbReference type="FunFam" id="3.40.50.920:FF:000002">
    <property type="entry name" value="1-deoxy-D-xylulose-5-phosphate synthase"/>
    <property type="match status" value="1"/>
</dbReference>
<dbReference type="InterPro" id="IPR008949">
    <property type="entry name" value="Isoprenoid_synthase_dom_sf"/>
</dbReference>
<proteinExistence type="inferred from homology"/>
<evidence type="ECO:0000256" key="25">
    <source>
        <dbReference type="SAM" id="MobiDB-lite"/>
    </source>
</evidence>
<dbReference type="SUPFAM" id="SSF116842">
    <property type="entry name" value="XseB-like"/>
    <property type="match status" value="1"/>
</dbReference>
<dbReference type="InterPro" id="IPR005477">
    <property type="entry name" value="Dxylulose-5-P_synthase"/>
</dbReference>
<dbReference type="InterPro" id="IPR002504">
    <property type="entry name" value="NADK"/>
</dbReference>
<dbReference type="InterPro" id="IPR036922">
    <property type="entry name" value="Rieske_2Fe-2S_sf"/>
</dbReference>
<dbReference type="Pfam" id="PF04028">
    <property type="entry name" value="DUF374"/>
    <property type="match status" value="1"/>
</dbReference>
<keyword evidence="20" id="KW-0408">Iron</keyword>
<dbReference type="PANTHER" id="PTHR43322:SF5">
    <property type="entry name" value="1-DEOXY-D-XYLULOSE-5-PHOSPHATE SYNTHASE, CHLOROPLASTIC"/>
    <property type="match status" value="1"/>
</dbReference>
<accession>A0A9P1BDT0</accession>
<keyword evidence="23" id="KW-0786">Thiamine pyrophosphate</keyword>
<dbReference type="HAMAP" id="MF_00197">
    <property type="entry name" value="DAP_epimerase"/>
    <property type="match status" value="1"/>
</dbReference>
<dbReference type="InterPro" id="IPR037004">
    <property type="entry name" value="Exonuc_VII_ssu_sf"/>
</dbReference>
<keyword evidence="18" id="KW-0521">NADP</keyword>
<dbReference type="PANTHER" id="PTHR43322">
    <property type="entry name" value="1-D-DEOXYXYLULOSE 5-PHOSPHATE SYNTHASE-RELATED"/>
    <property type="match status" value="1"/>
</dbReference>
<dbReference type="Pfam" id="PF13292">
    <property type="entry name" value="DXP_synthase_N"/>
    <property type="match status" value="1"/>
</dbReference>
<dbReference type="NCBIfam" id="TIGR00652">
    <property type="entry name" value="DapF"/>
    <property type="match status" value="1"/>
</dbReference>
<comment type="cofactor">
    <cofactor evidence="2">
        <name>thiamine diphosphate</name>
        <dbReference type="ChEBI" id="CHEBI:58937"/>
    </cofactor>
</comment>
<dbReference type="InterPro" id="IPR005475">
    <property type="entry name" value="Transketolase-like_Pyr-bd"/>
</dbReference>
<keyword evidence="12" id="KW-0540">Nuclease</keyword>
<comment type="pathway">
    <text evidence="3">Metabolic intermediate biosynthesis; 1-deoxy-D-xylulose 5-phosphate biosynthesis; 1-deoxy-D-xylulose 5-phosphate from D-glyceraldehyde 3-phosphate and pyruvate: step 1/1.</text>
</comment>
<evidence type="ECO:0000256" key="1">
    <source>
        <dbReference type="ARBA" id="ARBA00001946"/>
    </source>
</evidence>
<dbReference type="InterPro" id="IPR017438">
    <property type="entry name" value="ATP-NAD_kinase_N"/>
</dbReference>
<comment type="similarity">
    <text evidence="6">Belongs to the transketolase family. DXPS subfamily.</text>
</comment>
<dbReference type="SUPFAM" id="SSF111331">
    <property type="entry name" value="NAD kinase/diacylglycerol kinase-like"/>
    <property type="match status" value="1"/>
</dbReference>
<evidence type="ECO:0000256" key="4">
    <source>
        <dbReference type="ARBA" id="ARBA00006706"/>
    </source>
</evidence>
<name>A0A9P1BDT0_9DINO</name>
<dbReference type="InterPro" id="IPR003761">
    <property type="entry name" value="Exonuc_VII_S"/>
</dbReference>
<dbReference type="GO" id="GO:0003951">
    <property type="term" value="F:NAD+ kinase activity"/>
    <property type="evidence" value="ECO:0007669"/>
    <property type="project" value="InterPro"/>
</dbReference>
<dbReference type="EMBL" id="CAMXCT010000001">
    <property type="protein sequence ID" value="CAI3971578.1"/>
    <property type="molecule type" value="Genomic_DNA"/>
</dbReference>
<evidence type="ECO:0000256" key="24">
    <source>
        <dbReference type="ARBA" id="ARBA00023229"/>
    </source>
</evidence>
<dbReference type="CDD" id="cd03467">
    <property type="entry name" value="Rieske"/>
    <property type="match status" value="1"/>
</dbReference>
<keyword evidence="16" id="KW-0269">Exonuclease</keyword>
<dbReference type="CDD" id="cd02007">
    <property type="entry name" value="TPP_DXS"/>
    <property type="match status" value="1"/>
</dbReference>
<dbReference type="GO" id="GO:0005829">
    <property type="term" value="C:cytosol"/>
    <property type="evidence" value="ECO:0007669"/>
    <property type="project" value="TreeGrafter"/>
</dbReference>
<dbReference type="Pfam" id="PF02779">
    <property type="entry name" value="Transket_pyr"/>
    <property type="match status" value="1"/>
</dbReference>
<dbReference type="InterPro" id="IPR000092">
    <property type="entry name" value="Polyprenyl_synt"/>
</dbReference>
<dbReference type="Gene3D" id="3.10.310.10">
    <property type="entry name" value="Diaminopimelate Epimerase, Chain A, domain 1"/>
    <property type="match status" value="2"/>
</dbReference>
<dbReference type="SUPFAM" id="SSF48576">
    <property type="entry name" value="Terpenoid synthases"/>
    <property type="match status" value="1"/>
</dbReference>
<comment type="subunit">
    <text evidence="7">Homodimer.</text>
</comment>
<dbReference type="InterPro" id="IPR003753">
    <property type="entry name" value="Exonuc_VII_L"/>
</dbReference>
<keyword evidence="13" id="KW-0479">Metal-binding</keyword>
<comment type="cofactor">
    <cofactor evidence="1">
        <name>Mg(2+)</name>
        <dbReference type="ChEBI" id="CHEBI:18420"/>
    </cofactor>
</comment>
<dbReference type="NCBIfam" id="TIGR01280">
    <property type="entry name" value="xseB"/>
    <property type="match status" value="1"/>
</dbReference>
<dbReference type="CDD" id="cd00685">
    <property type="entry name" value="Trans_IPPS_HT"/>
    <property type="match status" value="1"/>
</dbReference>
<dbReference type="SMART" id="SM00861">
    <property type="entry name" value="Transket_pyr"/>
    <property type="match status" value="1"/>
</dbReference>
<keyword evidence="11" id="KW-0001">2Fe-2S</keyword>
<evidence type="ECO:0000256" key="14">
    <source>
        <dbReference type="ARBA" id="ARBA00022777"/>
    </source>
</evidence>
<dbReference type="SFLD" id="SFLDG01017">
    <property type="entry name" value="Polyprenyl_Transferase_Like"/>
    <property type="match status" value="1"/>
</dbReference>
<dbReference type="InterPro" id="IPR016064">
    <property type="entry name" value="NAD/diacylglycerol_kinase_sf"/>
</dbReference>
<dbReference type="GO" id="GO:0051537">
    <property type="term" value="F:2 iron, 2 sulfur cluster binding"/>
    <property type="evidence" value="ECO:0007669"/>
    <property type="project" value="UniProtKB-KW"/>
</dbReference>
<dbReference type="Gene3D" id="2.60.200.30">
    <property type="entry name" value="Probable inorganic polyphosphate/atp-NAD kinase, domain 2"/>
    <property type="match status" value="1"/>
</dbReference>
<evidence type="ECO:0000256" key="11">
    <source>
        <dbReference type="ARBA" id="ARBA00022714"/>
    </source>
</evidence>
<dbReference type="SUPFAM" id="SSF50022">
    <property type="entry name" value="ISP domain"/>
    <property type="match status" value="1"/>
</dbReference>
<evidence type="ECO:0000256" key="21">
    <source>
        <dbReference type="ARBA" id="ARBA00023014"/>
    </source>
</evidence>
<dbReference type="Gene3D" id="2.20.25.10">
    <property type="match status" value="1"/>
</dbReference>
<keyword evidence="17" id="KW-0460">Magnesium</keyword>
<dbReference type="HAMAP" id="MF_00315">
    <property type="entry name" value="DXP_synth"/>
    <property type="match status" value="1"/>
</dbReference>
<dbReference type="GO" id="GO:0004659">
    <property type="term" value="F:prenyltransferase activity"/>
    <property type="evidence" value="ECO:0007669"/>
    <property type="project" value="InterPro"/>
</dbReference>
<dbReference type="InterPro" id="IPR025824">
    <property type="entry name" value="OB-fold_nuc-bd_dom"/>
</dbReference>
<dbReference type="HAMAP" id="MF_00378">
    <property type="entry name" value="Exonuc_7_L"/>
    <property type="match status" value="1"/>
</dbReference>
<dbReference type="GO" id="GO:0006308">
    <property type="term" value="P:DNA catabolic process"/>
    <property type="evidence" value="ECO:0007669"/>
    <property type="project" value="InterPro"/>
</dbReference>
<dbReference type="GO" id="GO:0006741">
    <property type="term" value="P:NADP+ biosynthetic process"/>
    <property type="evidence" value="ECO:0007669"/>
    <property type="project" value="InterPro"/>
</dbReference>
<keyword evidence="15" id="KW-0378">Hydrolase</keyword>
<dbReference type="Pfam" id="PF01678">
    <property type="entry name" value="DAP_epimerase"/>
    <property type="match status" value="2"/>
</dbReference>
<feature type="compositionally biased region" description="Basic residues" evidence="25">
    <location>
        <begin position="1106"/>
        <end position="1121"/>
    </location>
</feature>